<keyword evidence="1" id="KW-0472">Membrane</keyword>
<dbReference type="EMBL" id="CABVQC010000001">
    <property type="protein sequence ID" value="VWB08269.1"/>
    <property type="molecule type" value="Genomic_DNA"/>
</dbReference>
<keyword evidence="1" id="KW-0812">Transmembrane</keyword>
<proteinExistence type="predicted"/>
<feature type="transmembrane region" description="Helical" evidence="1">
    <location>
        <begin position="93"/>
        <end position="120"/>
    </location>
</feature>
<organism evidence="2 3">
    <name type="scientific">Burkholderia aenigmatica</name>
    <dbReference type="NCBI Taxonomy" id="2015348"/>
    <lineage>
        <taxon>Bacteria</taxon>
        <taxon>Pseudomonadati</taxon>
        <taxon>Pseudomonadota</taxon>
        <taxon>Betaproteobacteria</taxon>
        <taxon>Burkholderiales</taxon>
        <taxon>Burkholderiaceae</taxon>
        <taxon>Burkholderia</taxon>
        <taxon>Burkholderia cepacia complex</taxon>
    </lineage>
</organism>
<dbReference type="AlphaFoldDB" id="A0A6P2GUV9"/>
<evidence type="ECO:0000313" key="3">
    <source>
        <dbReference type="Proteomes" id="UP000494261"/>
    </source>
</evidence>
<reference evidence="2 3" key="1">
    <citation type="submission" date="2019-09" db="EMBL/GenBank/DDBJ databases">
        <authorList>
            <person name="Depoorter E."/>
        </authorList>
    </citation>
    <scope>NUCLEOTIDE SEQUENCE [LARGE SCALE GENOMIC DNA]</scope>
    <source>
        <strain evidence="2">LMG 13014</strain>
    </source>
</reference>
<accession>A0A6P2GUV9</accession>
<feature type="transmembrane region" description="Helical" evidence="1">
    <location>
        <begin position="69"/>
        <end position="87"/>
    </location>
</feature>
<keyword evidence="1" id="KW-1133">Transmembrane helix</keyword>
<name>A0A6P2GUV9_9BURK</name>
<protein>
    <submittedName>
        <fullName evidence="2">Membrane protein</fullName>
    </submittedName>
</protein>
<sequence length="176" mass="18891">MAKRGANMRRLYFLVPDTPMAKAIVDDLLRARIIWRHIHVLANHSVTLDQLPEASLLQSSDVVHALERGVAFGGATGALIGLVALVFPPAELVIAGGAVVALTVMGAGFGAWTAAMIGIAEPNARLERFREAIKEGQILIMADVPPLREQEIEQMVAQHFPTADLEGGEPTTPIFP</sequence>
<dbReference type="Proteomes" id="UP000494261">
    <property type="component" value="Unassembled WGS sequence"/>
</dbReference>
<evidence type="ECO:0000313" key="2">
    <source>
        <dbReference type="EMBL" id="VWB08269.1"/>
    </source>
</evidence>
<evidence type="ECO:0000256" key="1">
    <source>
        <dbReference type="SAM" id="Phobius"/>
    </source>
</evidence>
<gene>
    <name evidence="2" type="ORF">BLA13014_00077</name>
</gene>